<dbReference type="PANTHER" id="PTHR26312:SF168">
    <property type="entry name" value="OS06G0606700 PROTEIN"/>
    <property type="match status" value="1"/>
</dbReference>
<gene>
    <name evidence="2" type="ORF">MUK42_27579</name>
</gene>
<proteinExistence type="predicted"/>
<evidence type="ECO:0000313" key="3">
    <source>
        <dbReference type="Proteomes" id="UP001055439"/>
    </source>
</evidence>
<feature type="region of interest" description="Disordered" evidence="1">
    <location>
        <begin position="175"/>
        <end position="213"/>
    </location>
</feature>
<keyword evidence="3" id="KW-1185">Reference proteome</keyword>
<feature type="compositionally biased region" description="Gly residues" evidence="1">
    <location>
        <begin position="175"/>
        <end position="206"/>
    </location>
</feature>
<sequence>MLLRSASSPLLNSAWVAPGKEAGAHEFPAGALELSVPHIPRARSVAHLTPCLSSCSSSSFGSSPSASSPCARRRLVTTMSRASSEGDLSGLPAKAVPKCRAPPFAARVLSSSLEEEGEEVFGTTPRSGFPSSSASSLDRLLSSSGLDEVGVAVAEGVEGCCVAVIVVDDGCTGGGDGGGKNWGGGGGRGRRGGGGGGGSINDGNGGFDLSDSNSGNDATDTYYRQMINADPANSLILGNYAKFLKDVSVTKPSESVVSSIPPLFVHADRVRGDVAKAQEYCERAIVANPGDAEVLALYADLVWEASRDAPRAESYFARAVQAAPDDCYITASYARFLWDADEEDDTNSNQYPLPIVQGATPPPIAAAS</sequence>
<reference evidence="2" key="1">
    <citation type="submission" date="2022-05" db="EMBL/GenBank/DDBJ databases">
        <title>The Musa troglodytarum L. genome provides insights into the mechanism of non-climacteric behaviour and enrichment of carotenoids.</title>
        <authorList>
            <person name="Wang J."/>
        </authorList>
    </citation>
    <scope>NUCLEOTIDE SEQUENCE</scope>
    <source>
        <tissue evidence="2">Leaf</tissue>
    </source>
</reference>
<dbReference type="Proteomes" id="UP001055439">
    <property type="component" value="Chromosome 2"/>
</dbReference>
<dbReference type="InterPro" id="IPR011990">
    <property type="entry name" value="TPR-like_helical_dom_sf"/>
</dbReference>
<accession>A0A9E7JNZ1</accession>
<dbReference type="EMBL" id="CP097504">
    <property type="protein sequence ID" value="URD88427.1"/>
    <property type="molecule type" value="Genomic_DNA"/>
</dbReference>
<dbReference type="Gene3D" id="1.25.40.10">
    <property type="entry name" value="Tetratricopeptide repeat domain"/>
    <property type="match status" value="1"/>
</dbReference>
<organism evidence="2 3">
    <name type="scientific">Musa troglodytarum</name>
    <name type="common">fe'i banana</name>
    <dbReference type="NCBI Taxonomy" id="320322"/>
    <lineage>
        <taxon>Eukaryota</taxon>
        <taxon>Viridiplantae</taxon>
        <taxon>Streptophyta</taxon>
        <taxon>Embryophyta</taxon>
        <taxon>Tracheophyta</taxon>
        <taxon>Spermatophyta</taxon>
        <taxon>Magnoliopsida</taxon>
        <taxon>Liliopsida</taxon>
        <taxon>Zingiberales</taxon>
        <taxon>Musaceae</taxon>
        <taxon>Musa</taxon>
    </lineage>
</organism>
<evidence type="ECO:0000313" key="2">
    <source>
        <dbReference type="EMBL" id="URD88427.1"/>
    </source>
</evidence>
<dbReference type="PANTHER" id="PTHR26312">
    <property type="entry name" value="TETRATRICOPEPTIDE REPEAT PROTEIN 5"/>
    <property type="match status" value="1"/>
</dbReference>
<evidence type="ECO:0008006" key="4">
    <source>
        <dbReference type="Google" id="ProtNLM"/>
    </source>
</evidence>
<dbReference type="AlphaFoldDB" id="A0A9E7JNZ1"/>
<protein>
    <recommendedName>
        <fullName evidence="4">Tetratricopeptide repeat-like superfamily protein</fullName>
    </recommendedName>
</protein>
<evidence type="ECO:0000256" key="1">
    <source>
        <dbReference type="SAM" id="MobiDB-lite"/>
    </source>
</evidence>
<name>A0A9E7JNZ1_9LILI</name>
<dbReference type="SUPFAM" id="SSF48452">
    <property type="entry name" value="TPR-like"/>
    <property type="match status" value="1"/>
</dbReference>
<feature type="region of interest" description="Disordered" evidence="1">
    <location>
        <begin position="348"/>
        <end position="368"/>
    </location>
</feature>
<dbReference type="OrthoDB" id="1921278at2759"/>